<feature type="compositionally biased region" description="Low complexity" evidence="2">
    <location>
        <begin position="361"/>
        <end position="370"/>
    </location>
</feature>
<feature type="region of interest" description="Disordered" evidence="2">
    <location>
        <begin position="135"/>
        <end position="194"/>
    </location>
</feature>
<proteinExistence type="predicted"/>
<name>A0A7D9LM36_PARCT</name>
<keyword evidence="4" id="KW-1185">Reference proteome</keyword>
<dbReference type="OrthoDB" id="10056446at2759"/>
<dbReference type="EMBL" id="CACRXK020020838">
    <property type="protein sequence ID" value="CAB4035224.1"/>
    <property type="molecule type" value="Genomic_DNA"/>
</dbReference>
<dbReference type="Gene3D" id="3.40.50.1110">
    <property type="entry name" value="SGNH hydrolase"/>
    <property type="match status" value="1"/>
</dbReference>
<protein>
    <submittedName>
        <fullName evidence="3">Uncharacterized protein</fullName>
    </submittedName>
</protein>
<evidence type="ECO:0000256" key="2">
    <source>
        <dbReference type="SAM" id="MobiDB-lite"/>
    </source>
</evidence>
<feature type="compositionally biased region" description="Polar residues" evidence="2">
    <location>
        <begin position="567"/>
        <end position="588"/>
    </location>
</feature>
<sequence length="667" mass="75771">MLSLKLRYWLDLGGRDNYDVAWLRKIDDNSTLEEILINIKKCDTSEASAGSIPSENLFSIKAIISKMKLLIEGKFIDIWKRNEYQKLICLVSKLCLCPDINQETAGELYTNEFYGQSVPDHIINLDNVSLDVYADSDSEDDPRCQEPEEIVNETPKKVKPPRKTRIKSRKLLASNLTPQSHKEKHMKAHSTKKTYPNSEVKDLQQVLEAVNSCNKRIDNLETITANLDKNLTNSVFDCKVVNNMVCELKSELFTSLDSKLKHQLSVMREDQNSFKNEMEEKLKKAETEVKRLQGRVGSLVEEKTNLLKRIKSLEIDNKTFKDEVSSLNTAIKVNYNDDINTNPTLIQCENSVVDSTKEANPDAAANNSPNITAAENPDTETPNVKIPDNGNATNHDEYDFVMLCDSNRKFLNISKLCSSRHSKIIPCNTTKKAKEILESPRFDVKKGIIINTGVNDLENLSAGEIVKSQVQMANMAAKRFPGRQIFLCGITPRGDELDRKIPDINDDIDEEIKDIPNVSHVYNGNLRNGKLYFDVKHLNRRFGIPALAKNIKNELRKIFGGNRKENTSTQQKSVPSNQNQEGSHHSNAGQVQNFDKELGRSPQEDTQNAVFLPTMTGIQDELKQVSNLLNQLIHSNISTNHQRMQYQRVMYPQVTIPPQFTNNYRFI</sequence>
<feature type="compositionally biased region" description="Basic residues" evidence="2">
    <location>
        <begin position="157"/>
        <end position="170"/>
    </location>
</feature>
<evidence type="ECO:0000313" key="4">
    <source>
        <dbReference type="Proteomes" id="UP001152795"/>
    </source>
</evidence>
<feature type="region of interest" description="Disordered" evidence="2">
    <location>
        <begin position="355"/>
        <end position="390"/>
    </location>
</feature>
<reference evidence="3" key="1">
    <citation type="submission" date="2020-04" db="EMBL/GenBank/DDBJ databases">
        <authorList>
            <person name="Alioto T."/>
            <person name="Alioto T."/>
            <person name="Gomez Garrido J."/>
        </authorList>
    </citation>
    <scope>NUCLEOTIDE SEQUENCE</scope>
    <source>
        <strain evidence="3">A484AB</strain>
    </source>
</reference>
<dbReference type="Proteomes" id="UP001152795">
    <property type="component" value="Unassembled WGS sequence"/>
</dbReference>
<dbReference type="InterPro" id="IPR036514">
    <property type="entry name" value="SGNH_hydro_sf"/>
</dbReference>
<keyword evidence="1" id="KW-0175">Coiled coil</keyword>
<feature type="compositionally biased region" description="Basic residues" evidence="2">
    <location>
        <begin position="182"/>
        <end position="192"/>
    </location>
</feature>
<gene>
    <name evidence="3" type="ORF">PACLA_8A077664</name>
</gene>
<feature type="region of interest" description="Disordered" evidence="2">
    <location>
        <begin position="561"/>
        <end position="588"/>
    </location>
</feature>
<dbReference type="AlphaFoldDB" id="A0A7D9LM36"/>
<accession>A0A7D9LM36</accession>
<feature type="coiled-coil region" evidence="1">
    <location>
        <begin position="268"/>
        <end position="330"/>
    </location>
</feature>
<evidence type="ECO:0000256" key="1">
    <source>
        <dbReference type="SAM" id="Coils"/>
    </source>
</evidence>
<organism evidence="3 4">
    <name type="scientific">Paramuricea clavata</name>
    <name type="common">Red gorgonian</name>
    <name type="synonym">Violescent sea-whip</name>
    <dbReference type="NCBI Taxonomy" id="317549"/>
    <lineage>
        <taxon>Eukaryota</taxon>
        <taxon>Metazoa</taxon>
        <taxon>Cnidaria</taxon>
        <taxon>Anthozoa</taxon>
        <taxon>Octocorallia</taxon>
        <taxon>Malacalcyonacea</taxon>
        <taxon>Plexauridae</taxon>
        <taxon>Paramuricea</taxon>
    </lineage>
</organism>
<comment type="caution">
    <text evidence="3">The sequence shown here is derived from an EMBL/GenBank/DDBJ whole genome shotgun (WGS) entry which is preliminary data.</text>
</comment>
<dbReference type="SUPFAM" id="SSF52266">
    <property type="entry name" value="SGNH hydrolase"/>
    <property type="match status" value="1"/>
</dbReference>
<evidence type="ECO:0000313" key="3">
    <source>
        <dbReference type="EMBL" id="CAB4035224.1"/>
    </source>
</evidence>